<organism evidence="8 9">
    <name type="scientific">Perca flavescens</name>
    <name type="common">American yellow perch</name>
    <name type="synonym">Morone flavescens</name>
    <dbReference type="NCBI Taxonomy" id="8167"/>
    <lineage>
        <taxon>Eukaryota</taxon>
        <taxon>Metazoa</taxon>
        <taxon>Chordata</taxon>
        <taxon>Craniata</taxon>
        <taxon>Vertebrata</taxon>
        <taxon>Euteleostomi</taxon>
        <taxon>Actinopterygii</taxon>
        <taxon>Neopterygii</taxon>
        <taxon>Teleostei</taxon>
        <taxon>Neoteleostei</taxon>
        <taxon>Acanthomorphata</taxon>
        <taxon>Eupercaria</taxon>
        <taxon>Perciformes</taxon>
        <taxon>Percoidei</taxon>
        <taxon>Percidae</taxon>
        <taxon>Percinae</taxon>
        <taxon>Perca</taxon>
    </lineage>
</organism>
<protein>
    <recommendedName>
        <fullName evidence="7">THAP-type domain-containing protein</fullName>
    </recommendedName>
</protein>
<dbReference type="PROSITE" id="PS50950">
    <property type="entry name" value="ZF_THAP"/>
    <property type="match status" value="1"/>
</dbReference>
<keyword evidence="3" id="KW-0862">Zinc</keyword>
<dbReference type="SMART" id="SM00980">
    <property type="entry name" value="THAP"/>
    <property type="match status" value="1"/>
</dbReference>
<evidence type="ECO:0000256" key="4">
    <source>
        <dbReference type="ARBA" id="ARBA00023125"/>
    </source>
</evidence>
<feature type="domain" description="THAP-type" evidence="7">
    <location>
        <begin position="1"/>
        <end position="88"/>
    </location>
</feature>
<evidence type="ECO:0000256" key="1">
    <source>
        <dbReference type="ARBA" id="ARBA00022723"/>
    </source>
</evidence>
<dbReference type="GO" id="GO:0008270">
    <property type="term" value="F:zinc ion binding"/>
    <property type="evidence" value="ECO:0007669"/>
    <property type="project" value="UniProtKB-KW"/>
</dbReference>
<evidence type="ECO:0000313" key="8">
    <source>
        <dbReference type="EMBL" id="TDH02137.1"/>
    </source>
</evidence>
<dbReference type="AlphaFoldDB" id="A0A484CEZ4"/>
<evidence type="ECO:0000256" key="5">
    <source>
        <dbReference type="PROSITE-ProRule" id="PRU00309"/>
    </source>
</evidence>
<accession>A0A484CEZ4</accession>
<evidence type="ECO:0000256" key="6">
    <source>
        <dbReference type="SAM" id="MobiDB-lite"/>
    </source>
</evidence>
<dbReference type="STRING" id="8167.A0A484CEZ4"/>
<keyword evidence="2 5" id="KW-0863">Zinc-finger</keyword>
<keyword evidence="1" id="KW-0479">Metal-binding</keyword>
<keyword evidence="9" id="KW-1185">Reference proteome</keyword>
<gene>
    <name evidence="8" type="ORF">EPR50_G00170100</name>
</gene>
<dbReference type="SUPFAM" id="SSF57716">
    <property type="entry name" value="Glucocorticoid receptor-like (DNA-binding domain)"/>
    <property type="match status" value="1"/>
</dbReference>
<dbReference type="Proteomes" id="UP000295070">
    <property type="component" value="Chromosome 16"/>
</dbReference>
<name>A0A484CEZ4_PERFV</name>
<evidence type="ECO:0000256" key="3">
    <source>
        <dbReference type="ARBA" id="ARBA00022833"/>
    </source>
</evidence>
<keyword evidence="4 5" id="KW-0238">DNA-binding</keyword>
<dbReference type="EMBL" id="SCKG01000016">
    <property type="protein sequence ID" value="TDH02137.1"/>
    <property type="molecule type" value="Genomic_DNA"/>
</dbReference>
<evidence type="ECO:0000313" key="9">
    <source>
        <dbReference type="Proteomes" id="UP000295070"/>
    </source>
</evidence>
<sequence>MPMFCVVNGCTNRSDQQTQMGYHRVPKVVVNKGEECKKLTEIRRKKWLENLPPSAGTLHSRVCSDHFVGGCPSALYDVEAVDWVPTLNLHTQKENSVDFSLTVADHAGTSSSAHPPDPKGSSVHTECDDPLLHEHDYCKTAGTKDVEDETVQCDEIGLWMQMQ</sequence>
<dbReference type="InterPro" id="IPR006612">
    <property type="entry name" value="THAP_Znf"/>
</dbReference>
<dbReference type="GO" id="GO:0003677">
    <property type="term" value="F:DNA binding"/>
    <property type="evidence" value="ECO:0007669"/>
    <property type="project" value="UniProtKB-UniRule"/>
</dbReference>
<evidence type="ECO:0000259" key="7">
    <source>
        <dbReference type="PROSITE" id="PS50950"/>
    </source>
</evidence>
<dbReference type="Pfam" id="PF05485">
    <property type="entry name" value="THAP"/>
    <property type="match status" value="1"/>
</dbReference>
<reference evidence="8 9" key="1">
    <citation type="submission" date="2019-01" db="EMBL/GenBank/DDBJ databases">
        <title>A chromosome-scale genome assembly of the yellow perch, Perca flavescens.</title>
        <authorList>
            <person name="Feron R."/>
            <person name="Morvezen R."/>
            <person name="Bestin A."/>
            <person name="Haffray P."/>
            <person name="Klopp C."/>
            <person name="Zahm M."/>
            <person name="Cabau C."/>
            <person name="Roques C."/>
            <person name="Donnadieu C."/>
            <person name="Bouchez O."/>
            <person name="Christie M."/>
            <person name="Larson W."/>
            <person name="Guiguen Y."/>
        </authorList>
    </citation>
    <scope>NUCLEOTIDE SEQUENCE [LARGE SCALE GENOMIC DNA]</scope>
    <source>
        <strain evidence="8">YP-PL-M2</strain>
        <tissue evidence="8">Blood</tissue>
    </source>
</reference>
<evidence type="ECO:0000256" key="2">
    <source>
        <dbReference type="ARBA" id="ARBA00022771"/>
    </source>
</evidence>
<feature type="region of interest" description="Disordered" evidence="6">
    <location>
        <begin position="107"/>
        <end position="126"/>
    </location>
</feature>
<proteinExistence type="predicted"/>
<comment type="caution">
    <text evidence="8">The sequence shown here is derived from an EMBL/GenBank/DDBJ whole genome shotgun (WGS) entry which is preliminary data.</text>
</comment>